<evidence type="ECO:0000313" key="10">
    <source>
        <dbReference type="EMBL" id="NHC35031.1"/>
    </source>
</evidence>
<feature type="domain" description="4Fe-4S Mo/W bis-MGD-type" evidence="9">
    <location>
        <begin position="13"/>
        <end position="70"/>
    </location>
</feature>
<dbReference type="InterPro" id="IPR006657">
    <property type="entry name" value="MoPterin_dinucl-bd_dom"/>
</dbReference>
<gene>
    <name evidence="10" type="ORF">QH73_0010230</name>
</gene>
<comment type="cofactor">
    <cofactor evidence="1">
        <name>Mo-bis(molybdopterin guanine dinucleotide)</name>
        <dbReference type="ChEBI" id="CHEBI:60539"/>
    </cofactor>
</comment>
<protein>
    <submittedName>
        <fullName evidence="10">Molybdopterin oxidoreductase family protein</fullName>
    </submittedName>
</protein>
<keyword evidence="4" id="KW-0479">Metal-binding</keyword>
<evidence type="ECO:0000256" key="8">
    <source>
        <dbReference type="SAM" id="MobiDB-lite"/>
    </source>
</evidence>
<dbReference type="SMART" id="SM00926">
    <property type="entry name" value="Molybdop_Fe4S4"/>
    <property type="match status" value="1"/>
</dbReference>
<dbReference type="RefSeq" id="WP_039716514.1">
    <property type="nucleotide sequence ID" value="NZ_JTJC03000002.1"/>
</dbReference>
<name>A0A9X5E4T6_9CYAN</name>
<dbReference type="PROSITE" id="PS51669">
    <property type="entry name" value="4FE4S_MOW_BIS_MGD"/>
    <property type="match status" value="1"/>
</dbReference>
<evidence type="ECO:0000259" key="9">
    <source>
        <dbReference type="PROSITE" id="PS51669"/>
    </source>
</evidence>
<evidence type="ECO:0000313" key="11">
    <source>
        <dbReference type="Proteomes" id="UP000031532"/>
    </source>
</evidence>
<dbReference type="Pfam" id="PF04879">
    <property type="entry name" value="Molybdop_Fe4S4"/>
    <property type="match status" value="1"/>
</dbReference>
<dbReference type="InterPro" id="IPR006656">
    <property type="entry name" value="Mopterin_OxRdtase"/>
</dbReference>
<reference evidence="10 11" key="1">
    <citation type="journal article" date="2015" name="Genome Announc.">
        <title>Draft Genome Sequence of the Terrestrial Cyanobacterium Scytonema millei VB511283, Isolated from Eastern India.</title>
        <authorList>
            <person name="Sen D."/>
            <person name="Chandrababunaidu M.M."/>
            <person name="Singh D."/>
            <person name="Sanghi N."/>
            <person name="Ghorai A."/>
            <person name="Mishra G.P."/>
            <person name="Madduluri M."/>
            <person name="Adhikary S.P."/>
            <person name="Tripathy S."/>
        </authorList>
    </citation>
    <scope>NUCLEOTIDE SEQUENCE [LARGE SCALE GENOMIC DNA]</scope>
    <source>
        <strain evidence="10 11">VB511283</strain>
    </source>
</reference>
<dbReference type="Gene3D" id="3.30.2070.10">
    <property type="entry name" value="Formate dehydrogenase/DMSO reductase"/>
    <property type="match status" value="1"/>
</dbReference>
<dbReference type="InterPro" id="IPR050612">
    <property type="entry name" value="Prok_Mopterin_Oxidored"/>
</dbReference>
<dbReference type="CDD" id="cd02786">
    <property type="entry name" value="MopB_CT_3"/>
    <property type="match status" value="1"/>
</dbReference>
<dbReference type="EMBL" id="JTJC03000002">
    <property type="protein sequence ID" value="NHC35031.1"/>
    <property type="molecule type" value="Genomic_DNA"/>
</dbReference>
<dbReference type="Gene3D" id="3.40.228.10">
    <property type="entry name" value="Dimethylsulfoxide Reductase, domain 2"/>
    <property type="match status" value="1"/>
</dbReference>
<sequence>MVSTASEKSANEKSVVFGACPHDCPDTCAMLVTVENGRATKVEGNPDHPFTRGTLCGKVSDYLDRVYSSDRILYPMRRVGAKGSKQFERISWDDALDEIANRFKQIINEYGAEAIMPCSYLGHEGLLNGLTVGDAFFNRLGATISERTFCASCTSTAYMMTCGLTHGTDPDTFKHSKYIILWGCNALSTNVHLWSFIQEARKNGAKLVSIDPVRTRTANQSDWHIPLRPGTDGALALGMMHVIISENLVDAEYVEKYTLGYAELKERVAQYPPEKVAQITGIPVSDILTLAREYASNQPSVIRLGVALEKQAGGGQGVRAICCLPALVGAWRHLGGGLLQAPMWPFPIRWEVVHRPEFIQPGTRLINLWQLGAALTGEMSLDSPIQALFVYNCNPVTQSAEQDKIVAGLAREDLFTVVSEHFMTDTADYADILLPATTQVENLDLMFSWGHTYVTLNQPAIAPLCEAVPNTELFRRLAARMGFEEECFKLTDEQLAMEVLDWSAPVMQDMSMESLQQQGYGKLKVDLVPHAQGNFPTPSGKCEFLATAQVDSNFVLPAFRQGYSEYQPGEPIDPLPTYTPQRESASSNPELAKRYPLNLLSAKPHQFINSCFANLPKHAKLQGEPRVIIHPDDAAKRGIANGQVVKVFNDRGSFQVPAIVSDMTRSGVAIAPLGYWRKLSLANNTINAATSSAFADMGHAAAVGDALVEVIAL</sequence>
<evidence type="ECO:0000256" key="5">
    <source>
        <dbReference type="ARBA" id="ARBA00023002"/>
    </source>
</evidence>
<keyword evidence="11" id="KW-1185">Reference proteome</keyword>
<accession>A0A9X5E4T6</accession>
<dbReference type="InterPro" id="IPR006655">
    <property type="entry name" value="Mopterin_OxRdtase_prok_CS"/>
</dbReference>
<dbReference type="PROSITE" id="PS00490">
    <property type="entry name" value="MOLYBDOPTERIN_PROK_2"/>
    <property type="match status" value="1"/>
</dbReference>
<dbReference type="GO" id="GO:0043546">
    <property type="term" value="F:molybdopterin cofactor binding"/>
    <property type="evidence" value="ECO:0007669"/>
    <property type="project" value="InterPro"/>
</dbReference>
<keyword evidence="6" id="KW-0408">Iron</keyword>
<dbReference type="Gene3D" id="2.40.40.20">
    <property type="match status" value="1"/>
</dbReference>
<keyword evidence="7" id="KW-0411">Iron-sulfur</keyword>
<dbReference type="PANTHER" id="PTHR43742:SF6">
    <property type="entry name" value="OXIDOREDUCTASE YYAE-RELATED"/>
    <property type="match status" value="1"/>
</dbReference>
<dbReference type="InterPro" id="IPR037920">
    <property type="entry name" value="YoaE_C"/>
</dbReference>
<evidence type="ECO:0000256" key="7">
    <source>
        <dbReference type="ARBA" id="ARBA00023014"/>
    </source>
</evidence>
<dbReference type="SUPFAM" id="SSF53706">
    <property type="entry name" value="Formate dehydrogenase/DMSO reductase, domains 1-3"/>
    <property type="match status" value="1"/>
</dbReference>
<keyword evidence="5" id="KW-0560">Oxidoreductase</keyword>
<evidence type="ECO:0000256" key="4">
    <source>
        <dbReference type="ARBA" id="ARBA00022723"/>
    </source>
</evidence>
<dbReference type="GO" id="GO:0051536">
    <property type="term" value="F:iron-sulfur cluster binding"/>
    <property type="evidence" value="ECO:0007669"/>
    <property type="project" value="UniProtKB-KW"/>
</dbReference>
<dbReference type="PANTHER" id="PTHR43742">
    <property type="entry name" value="TRIMETHYLAMINE-N-OXIDE REDUCTASE"/>
    <property type="match status" value="1"/>
</dbReference>
<organism evidence="10 11">
    <name type="scientific">Scytonema millei VB511283</name>
    <dbReference type="NCBI Taxonomy" id="1245923"/>
    <lineage>
        <taxon>Bacteria</taxon>
        <taxon>Bacillati</taxon>
        <taxon>Cyanobacteriota</taxon>
        <taxon>Cyanophyceae</taxon>
        <taxon>Nostocales</taxon>
        <taxon>Scytonemataceae</taxon>
        <taxon>Scytonema</taxon>
    </lineage>
</organism>
<dbReference type="Pfam" id="PF01568">
    <property type="entry name" value="Molydop_binding"/>
    <property type="match status" value="1"/>
</dbReference>
<comment type="caution">
    <text evidence="10">The sequence shown here is derived from an EMBL/GenBank/DDBJ whole genome shotgun (WGS) entry which is preliminary data.</text>
</comment>
<evidence type="ECO:0000256" key="3">
    <source>
        <dbReference type="ARBA" id="ARBA00022505"/>
    </source>
</evidence>
<dbReference type="Gene3D" id="2.20.25.90">
    <property type="entry name" value="ADC-like domains"/>
    <property type="match status" value="1"/>
</dbReference>
<dbReference type="Pfam" id="PF00384">
    <property type="entry name" value="Molybdopterin"/>
    <property type="match status" value="1"/>
</dbReference>
<dbReference type="InterPro" id="IPR009010">
    <property type="entry name" value="Asp_de-COase-like_dom_sf"/>
</dbReference>
<evidence type="ECO:0000256" key="1">
    <source>
        <dbReference type="ARBA" id="ARBA00001942"/>
    </source>
</evidence>
<feature type="compositionally biased region" description="Polar residues" evidence="8">
    <location>
        <begin position="578"/>
        <end position="589"/>
    </location>
</feature>
<dbReference type="GO" id="GO:0046872">
    <property type="term" value="F:metal ion binding"/>
    <property type="evidence" value="ECO:0007669"/>
    <property type="project" value="UniProtKB-KW"/>
</dbReference>
<dbReference type="OrthoDB" id="219031at2"/>
<proteinExistence type="inferred from homology"/>
<dbReference type="SUPFAM" id="SSF50692">
    <property type="entry name" value="ADC-like"/>
    <property type="match status" value="1"/>
</dbReference>
<dbReference type="GO" id="GO:0016491">
    <property type="term" value="F:oxidoreductase activity"/>
    <property type="evidence" value="ECO:0007669"/>
    <property type="project" value="UniProtKB-KW"/>
</dbReference>
<evidence type="ECO:0000256" key="2">
    <source>
        <dbReference type="ARBA" id="ARBA00010312"/>
    </source>
</evidence>
<comment type="similarity">
    <text evidence="2">Belongs to the prokaryotic molybdopterin-containing oxidoreductase family.</text>
</comment>
<dbReference type="InterPro" id="IPR006963">
    <property type="entry name" value="Mopterin_OxRdtase_4Fe-4S_dom"/>
</dbReference>
<evidence type="ECO:0000256" key="6">
    <source>
        <dbReference type="ARBA" id="ARBA00023004"/>
    </source>
</evidence>
<feature type="region of interest" description="Disordered" evidence="8">
    <location>
        <begin position="569"/>
        <end position="589"/>
    </location>
</feature>
<dbReference type="Gene3D" id="3.40.50.740">
    <property type="match status" value="1"/>
</dbReference>
<dbReference type="AlphaFoldDB" id="A0A9X5E4T6"/>
<dbReference type="CDD" id="cd02766">
    <property type="entry name" value="MopB_3"/>
    <property type="match status" value="1"/>
</dbReference>
<dbReference type="Proteomes" id="UP000031532">
    <property type="component" value="Unassembled WGS sequence"/>
</dbReference>
<dbReference type="PROSITE" id="PS00932">
    <property type="entry name" value="MOLYBDOPTERIN_PROK_3"/>
    <property type="match status" value="1"/>
</dbReference>
<keyword evidence="3" id="KW-0500">Molybdenum</keyword>